<gene>
    <name evidence="2" type="ORF">SEVIR_7G314825v2</name>
</gene>
<dbReference type="EMBL" id="CM016558">
    <property type="protein sequence ID" value="TKW07554.1"/>
    <property type="molecule type" value="Genomic_DNA"/>
</dbReference>
<evidence type="ECO:0000313" key="3">
    <source>
        <dbReference type="Proteomes" id="UP000298652"/>
    </source>
</evidence>
<evidence type="ECO:0000313" key="2">
    <source>
        <dbReference type="EMBL" id="TKW07554.1"/>
    </source>
</evidence>
<feature type="signal peptide" evidence="1">
    <location>
        <begin position="1"/>
        <end position="17"/>
    </location>
</feature>
<evidence type="ECO:0000256" key="1">
    <source>
        <dbReference type="SAM" id="SignalP"/>
    </source>
</evidence>
<keyword evidence="1" id="KW-0732">Signal</keyword>
<sequence>MLKWAICMFVHMPDALGFSPLTCLLLELMSS</sequence>
<proteinExistence type="predicted"/>
<reference evidence="2" key="1">
    <citation type="submission" date="2019-03" db="EMBL/GenBank/DDBJ databases">
        <title>WGS assembly of Setaria viridis.</title>
        <authorList>
            <person name="Huang P."/>
            <person name="Jenkins J."/>
            <person name="Grimwood J."/>
            <person name="Barry K."/>
            <person name="Healey A."/>
            <person name="Mamidi S."/>
            <person name="Sreedasyam A."/>
            <person name="Shu S."/>
            <person name="Feldman M."/>
            <person name="Wu J."/>
            <person name="Yu Y."/>
            <person name="Chen C."/>
            <person name="Johnson J."/>
            <person name="Rokhsar D."/>
            <person name="Baxter I."/>
            <person name="Schmutz J."/>
            <person name="Brutnell T."/>
            <person name="Kellogg E."/>
        </authorList>
    </citation>
    <scope>NUCLEOTIDE SEQUENCE [LARGE SCALE GENOMIC DNA]</scope>
</reference>
<accession>A0A4U6U0K6</accession>
<dbReference type="AlphaFoldDB" id="A0A4U6U0K6"/>
<keyword evidence="3" id="KW-1185">Reference proteome</keyword>
<dbReference type="Gramene" id="TKW07554">
    <property type="protein sequence ID" value="TKW07554"/>
    <property type="gene ID" value="SEVIR_7G314825v2"/>
</dbReference>
<name>A0A4U6U0K6_SETVI</name>
<organism evidence="2 3">
    <name type="scientific">Setaria viridis</name>
    <name type="common">Green bristlegrass</name>
    <name type="synonym">Setaria italica subsp. viridis</name>
    <dbReference type="NCBI Taxonomy" id="4556"/>
    <lineage>
        <taxon>Eukaryota</taxon>
        <taxon>Viridiplantae</taxon>
        <taxon>Streptophyta</taxon>
        <taxon>Embryophyta</taxon>
        <taxon>Tracheophyta</taxon>
        <taxon>Spermatophyta</taxon>
        <taxon>Magnoliopsida</taxon>
        <taxon>Liliopsida</taxon>
        <taxon>Poales</taxon>
        <taxon>Poaceae</taxon>
        <taxon>PACMAD clade</taxon>
        <taxon>Panicoideae</taxon>
        <taxon>Panicodae</taxon>
        <taxon>Paniceae</taxon>
        <taxon>Cenchrinae</taxon>
        <taxon>Setaria</taxon>
    </lineage>
</organism>
<feature type="chain" id="PRO_5020966472" evidence="1">
    <location>
        <begin position="18"/>
        <end position="31"/>
    </location>
</feature>
<dbReference type="Proteomes" id="UP000298652">
    <property type="component" value="Chromosome 7"/>
</dbReference>
<protein>
    <submittedName>
        <fullName evidence="2">Uncharacterized protein</fullName>
    </submittedName>
</protein>